<accession>A0A158DL68</accession>
<protein>
    <submittedName>
        <fullName evidence="1">Uncharacterized protein</fullName>
    </submittedName>
</protein>
<dbReference type="EMBL" id="FCOX02000033">
    <property type="protein sequence ID" value="SAK95352.1"/>
    <property type="molecule type" value="Genomic_DNA"/>
</dbReference>
<proteinExistence type="predicted"/>
<dbReference type="AlphaFoldDB" id="A0A158DL68"/>
<sequence length="184" mass="19486">MNSLLSKIGLDNGYNRRINIEMFADRDATVEEPAINGREAVPAREGHDGAAFVIAETSQEAVEQYFALRASGHNLLDSFAQAFKPYFIADHDVTDYIAAAANLESTAGFSSMLTNARIKAAQDRAAVAQAAADEAQAKADASKVESVQKALEANATATQKEADEAQAYADSVKAKADGLAEASE</sequence>
<dbReference type="Proteomes" id="UP000071859">
    <property type="component" value="Unassembled WGS sequence"/>
</dbReference>
<name>A0A158DL68_9BURK</name>
<keyword evidence="2" id="KW-1185">Reference proteome</keyword>
<reference evidence="1" key="1">
    <citation type="submission" date="2016-01" db="EMBL/GenBank/DDBJ databases">
        <authorList>
            <person name="Peeters C."/>
        </authorList>
    </citation>
    <scope>NUCLEOTIDE SEQUENCE</scope>
    <source>
        <strain evidence="1">LMG 29321</strain>
    </source>
</reference>
<organism evidence="1 2">
    <name type="scientific">Caballeronia calidae</name>
    <dbReference type="NCBI Taxonomy" id="1777139"/>
    <lineage>
        <taxon>Bacteria</taxon>
        <taxon>Pseudomonadati</taxon>
        <taxon>Pseudomonadota</taxon>
        <taxon>Betaproteobacteria</taxon>
        <taxon>Burkholderiales</taxon>
        <taxon>Burkholderiaceae</taxon>
        <taxon>Caballeronia</taxon>
    </lineage>
</organism>
<evidence type="ECO:0000313" key="1">
    <source>
        <dbReference type="EMBL" id="SAK95352.1"/>
    </source>
</evidence>
<comment type="caution">
    <text evidence="1">The sequence shown here is derived from an EMBL/GenBank/DDBJ whole genome shotgun (WGS) entry which is preliminary data.</text>
</comment>
<evidence type="ECO:0000313" key="2">
    <source>
        <dbReference type="Proteomes" id="UP000071859"/>
    </source>
</evidence>
<gene>
    <name evidence="1" type="ORF">AWB78_05331</name>
</gene>